<keyword evidence="3" id="KW-0963">Cytoplasm</keyword>
<evidence type="ECO:0000256" key="7">
    <source>
        <dbReference type="ARBA" id="ARBA00023273"/>
    </source>
</evidence>
<evidence type="ECO:0000256" key="6">
    <source>
        <dbReference type="ARBA" id="ARBA00023212"/>
    </source>
</evidence>
<keyword evidence="6" id="KW-0206">Cytoskeleton</keyword>
<feature type="domain" description="TRAF3-interacting protein 1 N-terminal" evidence="12">
    <location>
        <begin position="10"/>
        <end position="119"/>
    </location>
</feature>
<gene>
    <name evidence="15" type="primary">LOC100903894</name>
</gene>
<accession>A0AAJ7WIU1</accession>
<comment type="subcellular location">
    <subcellularLocation>
        <location evidence="2">Cytoplasm</location>
        <location evidence="2">Cytoskeleton</location>
        <location evidence="2">Cilium axoneme</location>
    </subcellularLocation>
    <subcellularLocation>
        <location evidence="1">Cytoplasm</location>
        <location evidence="1">Cytoskeleton</location>
        <location evidence="1">Cilium basal body</location>
    </subcellularLocation>
</comment>
<comment type="similarity">
    <text evidence="8">Belongs to the TRAF3IP1 family.</text>
</comment>
<dbReference type="RefSeq" id="XP_028967548.1">
    <property type="nucleotide sequence ID" value="XM_029111715.1"/>
</dbReference>
<dbReference type="GO" id="GO:0036064">
    <property type="term" value="C:ciliary basal body"/>
    <property type="evidence" value="ECO:0007669"/>
    <property type="project" value="TreeGrafter"/>
</dbReference>
<feature type="compositionally biased region" description="Basic and acidic residues" evidence="11">
    <location>
        <begin position="239"/>
        <end position="258"/>
    </location>
</feature>
<evidence type="ECO:0000256" key="5">
    <source>
        <dbReference type="ARBA" id="ARBA00023054"/>
    </source>
</evidence>
<dbReference type="KEGG" id="goe:100903894"/>
<dbReference type="Pfam" id="PF10243">
    <property type="entry name" value="MIP-T3"/>
    <property type="match status" value="1"/>
</dbReference>
<evidence type="ECO:0000313" key="14">
    <source>
        <dbReference type="Proteomes" id="UP000694867"/>
    </source>
</evidence>
<feature type="coiled-coil region" evidence="10">
    <location>
        <begin position="454"/>
        <end position="481"/>
    </location>
</feature>
<dbReference type="CTD" id="41739"/>
<protein>
    <recommendedName>
        <fullName evidence="9">TRAF3-interacting protein 1</fullName>
    </recommendedName>
</protein>
<dbReference type="GeneID" id="100903894"/>
<dbReference type="GO" id="GO:0070507">
    <property type="term" value="P:regulation of microtubule cytoskeleton organization"/>
    <property type="evidence" value="ECO:0007669"/>
    <property type="project" value="TreeGrafter"/>
</dbReference>
<organism evidence="14 15">
    <name type="scientific">Galendromus occidentalis</name>
    <name type="common">western predatory mite</name>
    <dbReference type="NCBI Taxonomy" id="34638"/>
    <lineage>
        <taxon>Eukaryota</taxon>
        <taxon>Metazoa</taxon>
        <taxon>Ecdysozoa</taxon>
        <taxon>Arthropoda</taxon>
        <taxon>Chelicerata</taxon>
        <taxon>Arachnida</taxon>
        <taxon>Acari</taxon>
        <taxon>Parasitiformes</taxon>
        <taxon>Mesostigmata</taxon>
        <taxon>Gamasina</taxon>
        <taxon>Phytoseioidea</taxon>
        <taxon>Phytoseiidae</taxon>
        <taxon>Typhlodrominae</taxon>
        <taxon>Galendromus</taxon>
    </lineage>
</organism>
<keyword evidence="5 10" id="KW-0175">Coiled coil</keyword>
<dbReference type="GO" id="GO:0060271">
    <property type="term" value="P:cilium assembly"/>
    <property type="evidence" value="ECO:0007669"/>
    <property type="project" value="TreeGrafter"/>
</dbReference>
<feature type="compositionally biased region" description="Low complexity" evidence="11">
    <location>
        <begin position="292"/>
        <end position="303"/>
    </location>
</feature>
<evidence type="ECO:0000256" key="10">
    <source>
        <dbReference type="SAM" id="Coils"/>
    </source>
</evidence>
<dbReference type="Gene3D" id="1.10.418.50">
    <property type="entry name" value="Microtubule-binding protein MIP-T3"/>
    <property type="match status" value="1"/>
</dbReference>
<dbReference type="FunFam" id="1.10.418.50:FF:000001">
    <property type="entry name" value="TRAF3-interacting protein 1 isoform X1"/>
    <property type="match status" value="1"/>
</dbReference>
<sequence length="537" mass="59764">MSDEVSAKTIKKTQELLATVIKKPQPTEKLLKKPPFRFLHDVVNNIIKTTKAFDGLFNADELSSENVKEKEAKVCFLQKIIDAVGFASGSALSVRPSKIVAGHEAEKTNEFLQALAKVVQKKLDTKDAVSKVLAGEKPPKDGKKDRKDKSASKTKDSKSKHDESVKRPKENKESNDDTQRANGTTSGGKENKDRELKDRSASKNGRKKSSGSRKKSPPVEADIEETPAPLTEESMAKPQKLEAKSDDNSIELKNEPRPSDISSAPIEEQAPAPPADPPPEPSAPEEPTETDLAAARSLLRSARPGTSRRRPMSSIKKSTGELGEEPTARPTTARAIANVIVDITKENADEEDDTFVQMDEEDALSGLHDGVPSAPDEAVSEEQEGILVKQLLETKQQLEKGDSPGSRIQSPLIKESNYLARDINAIERIREHIQGVSRGALPMGRLLDLLYEDLDSMMSELSTWKQEYKRCNKEIEREMRRVTRFLNRLDDSSQQEELERLDKDITKERETIHLLKYDIQQSNQKLNKILSGFMSKT</sequence>
<evidence type="ECO:0000256" key="4">
    <source>
        <dbReference type="ARBA" id="ARBA00022794"/>
    </source>
</evidence>
<name>A0AAJ7WIU1_9ACAR</name>
<evidence type="ECO:0000259" key="12">
    <source>
        <dbReference type="Pfam" id="PF10243"/>
    </source>
</evidence>
<dbReference type="Proteomes" id="UP000694867">
    <property type="component" value="Unplaced"/>
</dbReference>
<dbReference type="GO" id="GO:0005930">
    <property type="term" value="C:axoneme"/>
    <property type="evidence" value="ECO:0007669"/>
    <property type="project" value="UniProtKB-SubCell"/>
</dbReference>
<feature type="compositionally biased region" description="Basic and acidic residues" evidence="11">
    <location>
        <begin position="189"/>
        <end position="201"/>
    </location>
</feature>
<evidence type="ECO:0000256" key="1">
    <source>
        <dbReference type="ARBA" id="ARBA00004120"/>
    </source>
</evidence>
<feature type="domain" description="TRAF3-interacting protein 1 C-terminal" evidence="13">
    <location>
        <begin position="381"/>
        <end position="531"/>
    </location>
</feature>
<dbReference type="GO" id="GO:0030992">
    <property type="term" value="C:intraciliary transport particle B"/>
    <property type="evidence" value="ECO:0007669"/>
    <property type="project" value="TreeGrafter"/>
</dbReference>
<dbReference type="InterPro" id="IPR018799">
    <property type="entry name" value="TRAF3IP1"/>
</dbReference>
<keyword evidence="7" id="KW-0966">Cell projection</keyword>
<dbReference type="InterPro" id="IPR040468">
    <property type="entry name" value="TRAF3IP1_N"/>
</dbReference>
<dbReference type="AlphaFoldDB" id="A0AAJ7WIU1"/>
<evidence type="ECO:0000256" key="2">
    <source>
        <dbReference type="ARBA" id="ARBA00004430"/>
    </source>
</evidence>
<dbReference type="GO" id="GO:0048731">
    <property type="term" value="P:system development"/>
    <property type="evidence" value="ECO:0007669"/>
    <property type="project" value="UniProtKB-ARBA"/>
</dbReference>
<evidence type="ECO:0000256" key="11">
    <source>
        <dbReference type="SAM" id="MobiDB-lite"/>
    </source>
</evidence>
<evidence type="ECO:0000313" key="15">
    <source>
        <dbReference type="RefSeq" id="XP_028967548.1"/>
    </source>
</evidence>
<evidence type="ECO:0000256" key="3">
    <source>
        <dbReference type="ARBA" id="ARBA00022490"/>
    </source>
</evidence>
<keyword evidence="4" id="KW-0970">Cilium biogenesis/degradation</keyword>
<keyword evidence="14" id="KW-1185">Reference proteome</keyword>
<evidence type="ECO:0000256" key="8">
    <source>
        <dbReference type="ARBA" id="ARBA00043971"/>
    </source>
</evidence>
<dbReference type="PANTHER" id="PTHR31363">
    <property type="entry name" value="TRAF3-INTERACTING PROTEIN 1"/>
    <property type="match status" value="1"/>
</dbReference>
<dbReference type="GO" id="GO:0008017">
    <property type="term" value="F:microtubule binding"/>
    <property type="evidence" value="ECO:0007669"/>
    <property type="project" value="InterPro"/>
</dbReference>
<dbReference type="InterPro" id="IPR042576">
    <property type="entry name" value="TRAF3IP1_N_sf"/>
</dbReference>
<dbReference type="PANTHER" id="PTHR31363:SF0">
    <property type="entry name" value="TRAF3-INTERACTING PROTEIN 1"/>
    <property type="match status" value="1"/>
</dbReference>
<evidence type="ECO:0000259" key="13">
    <source>
        <dbReference type="Pfam" id="PF17749"/>
    </source>
</evidence>
<feature type="compositionally biased region" description="Pro residues" evidence="11">
    <location>
        <begin position="271"/>
        <end position="284"/>
    </location>
</feature>
<dbReference type="GO" id="GO:0042073">
    <property type="term" value="P:intraciliary transport"/>
    <property type="evidence" value="ECO:0007669"/>
    <property type="project" value="TreeGrafter"/>
</dbReference>
<dbReference type="InterPro" id="IPR041476">
    <property type="entry name" value="TRAF3IP1_C"/>
</dbReference>
<dbReference type="GO" id="GO:0048513">
    <property type="term" value="P:animal organ development"/>
    <property type="evidence" value="ECO:0007669"/>
    <property type="project" value="UniProtKB-ARBA"/>
</dbReference>
<reference evidence="15" key="1">
    <citation type="submission" date="2025-08" db="UniProtKB">
        <authorList>
            <consortium name="RefSeq"/>
        </authorList>
    </citation>
    <scope>IDENTIFICATION</scope>
</reference>
<dbReference type="Pfam" id="PF17749">
    <property type="entry name" value="MIP-T3_C"/>
    <property type="match status" value="1"/>
</dbReference>
<proteinExistence type="inferred from homology"/>
<feature type="region of interest" description="Disordered" evidence="11">
    <location>
        <begin position="130"/>
        <end position="333"/>
    </location>
</feature>
<evidence type="ECO:0000256" key="9">
    <source>
        <dbReference type="ARBA" id="ARBA00070492"/>
    </source>
</evidence>
<feature type="compositionally biased region" description="Basic residues" evidence="11">
    <location>
        <begin position="204"/>
        <end position="216"/>
    </location>
</feature>
<feature type="compositionally biased region" description="Basic and acidic residues" evidence="11">
    <location>
        <begin position="137"/>
        <end position="179"/>
    </location>
</feature>